<evidence type="ECO:0000259" key="1">
    <source>
        <dbReference type="Pfam" id="PF00117"/>
    </source>
</evidence>
<dbReference type="GO" id="GO:0016787">
    <property type="term" value="F:hydrolase activity"/>
    <property type="evidence" value="ECO:0007669"/>
    <property type="project" value="UniProtKB-KW"/>
</dbReference>
<dbReference type="RefSeq" id="WP_345926407.1">
    <property type="nucleotide sequence ID" value="NZ_JBDIVF010000003.1"/>
</dbReference>
<feature type="domain" description="Glutamine amidotransferase" evidence="1">
    <location>
        <begin position="45"/>
        <end position="180"/>
    </location>
</feature>
<gene>
    <name evidence="2" type="ORF">ABVT11_00865</name>
</gene>
<dbReference type="InterPro" id="IPR044992">
    <property type="entry name" value="ChyE-like"/>
</dbReference>
<dbReference type="EMBL" id="JBEWLZ010000001">
    <property type="protein sequence ID" value="MET1488358.1"/>
    <property type="molecule type" value="Genomic_DNA"/>
</dbReference>
<dbReference type="PANTHER" id="PTHR42695:SF5">
    <property type="entry name" value="GLUTAMINE AMIDOTRANSFERASE YLR126C-RELATED"/>
    <property type="match status" value="1"/>
</dbReference>
<dbReference type="Gene3D" id="3.40.50.880">
    <property type="match status" value="1"/>
</dbReference>
<dbReference type="InterPro" id="IPR029062">
    <property type="entry name" value="Class_I_gatase-like"/>
</dbReference>
<evidence type="ECO:0000313" key="3">
    <source>
        <dbReference type="Proteomes" id="UP001548590"/>
    </source>
</evidence>
<keyword evidence="2" id="KW-0378">Hydrolase</keyword>
<comment type="caution">
    <text evidence="2">The sequence shown here is derived from an EMBL/GenBank/DDBJ whole genome shotgun (WGS) entry which is preliminary data.</text>
</comment>
<accession>A0ABV2CKD5</accession>
<dbReference type="EC" id="3.4.-.-" evidence="2"/>
<organism evidence="2 3">
    <name type="scientific">Uliginosibacterium paludis</name>
    <dbReference type="NCBI Taxonomy" id="1615952"/>
    <lineage>
        <taxon>Bacteria</taxon>
        <taxon>Pseudomonadati</taxon>
        <taxon>Pseudomonadota</taxon>
        <taxon>Betaproteobacteria</taxon>
        <taxon>Rhodocyclales</taxon>
        <taxon>Zoogloeaceae</taxon>
        <taxon>Uliginosibacterium</taxon>
    </lineage>
</organism>
<dbReference type="PANTHER" id="PTHR42695">
    <property type="entry name" value="GLUTAMINE AMIDOTRANSFERASE YLR126C-RELATED"/>
    <property type="match status" value="1"/>
</dbReference>
<name>A0ABV2CKD5_9RHOO</name>
<reference evidence="2 3" key="1">
    <citation type="submission" date="2024-07" db="EMBL/GenBank/DDBJ databases">
        <title>Uliginosibacterium paludis KCTC:42655.</title>
        <authorList>
            <person name="Kim M.K."/>
        </authorList>
    </citation>
    <scope>NUCLEOTIDE SEQUENCE [LARGE SCALE GENOMIC DNA]</scope>
    <source>
        <strain evidence="2 3">KCTC 42655</strain>
    </source>
</reference>
<dbReference type="SUPFAM" id="SSF52317">
    <property type="entry name" value="Class I glutamine amidotransferase-like"/>
    <property type="match status" value="1"/>
</dbReference>
<dbReference type="CDD" id="cd01741">
    <property type="entry name" value="GATase1_1"/>
    <property type="match status" value="1"/>
</dbReference>
<protein>
    <submittedName>
        <fullName evidence="2">Type 1 glutamine amidotransferase</fullName>
        <ecNumber evidence="2">3.4.-.-</ecNumber>
    </submittedName>
</protein>
<keyword evidence="3" id="KW-1185">Reference proteome</keyword>
<sequence length="241" mass="26446">MKPVIIFQHSRLVGPGHFASFLDRREIPWRLVRTDLGEAIPSSCADSSGLCFLGGEMSVNDPLPWIDRELALIREALANDIPVIGHCLGGQLMAKALGARVSSNPVREIGWNRVYRAATPAAHAWLGELGDFDCFHWHGETFALPAGAEPLLSSTHCGNQAFAIGPHLGMQCHVEMTPELIGQWTEEWSGETAVIDVPGSPVQSAELIRAETAKKLPAMRVATERLYTHWLDQVMQRVQPA</sequence>
<dbReference type="InterPro" id="IPR017926">
    <property type="entry name" value="GATASE"/>
</dbReference>
<dbReference type="PROSITE" id="PS51273">
    <property type="entry name" value="GATASE_TYPE_1"/>
    <property type="match status" value="1"/>
</dbReference>
<proteinExistence type="predicted"/>
<dbReference type="Pfam" id="PF00117">
    <property type="entry name" value="GATase"/>
    <property type="match status" value="1"/>
</dbReference>
<dbReference type="Proteomes" id="UP001548590">
    <property type="component" value="Unassembled WGS sequence"/>
</dbReference>
<keyword evidence="2" id="KW-0315">Glutamine amidotransferase</keyword>
<evidence type="ECO:0000313" key="2">
    <source>
        <dbReference type="EMBL" id="MET1488358.1"/>
    </source>
</evidence>